<sequence length="43" mass="4959">MLSSKPEIYETLTKIVLTVSLINYPIIPFLTCDTFDFSTEINF</sequence>
<proteinExistence type="predicted"/>
<evidence type="ECO:0000313" key="2">
    <source>
        <dbReference type="Proteomes" id="UP001193389"/>
    </source>
</evidence>
<keyword evidence="2" id="KW-1185">Reference proteome</keyword>
<reference evidence="1" key="1">
    <citation type="journal article" date="2020" name="Int. J. Syst. Evol. Microbiol.">
        <title>Aquipluma nitroreducens gen. nov. sp. nov., a novel facultatively anaerobic bacterium isolated from a freshwater lake.</title>
        <authorList>
            <person name="Watanabe M."/>
            <person name="Kojima H."/>
            <person name="Fukui M."/>
        </authorList>
    </citation>
    <scope>NUCLEOTIDE SEQUENCE</scope>
    <source>
        <strain evidence="1">MeG22</strain>
    </source>
</reference>
<name>A0A5K7S7C4_9BACT</name>
<dbReference type="Proteomes" id="UP001193389">
    <property type="component" value="Chromosome"/>
</dbReference>
<dbReference type="KEGG" id="anf:AQPE_1586"/>
<dbReference type="EMBL" id="AP018694">
    <property type="protein sequence ID" value="BBE17436.1"/>
    <property type="molecule type" value="Genomic_DNA"/>
</dbReference>
<accession>A0A5K7S7C4</accession>
<organism evidence="1 2">
    <name type="scientific">Aquipluma nitroreducens</name>
    <dbReference type="NCBI Taxonomy" id="2010828"/>
    <lineage>
        <taxon>Bacteria</taxon>
        <taxon>Pseudomonadati</taxon>
        <taxon>Bacteroidota</taxon>
        <taxon>Bacteroidia</taxon>
        <taxon>Marinilabiliales</taxon>
        <taxon>Prolixibacteraceae</taxon>
        <taxon>Aquipluma</taxon>
    </lineage>
</organism>
<gene>
    <name evidence="1" type="ORF">AQPE_1586</name>
</gene>
<protein>
    <submittedName>
        <fullName evidence="1">Uncharacterized protein</fullName>
    </submittedName>
</protein>
<dbReference type="AlphaFoldDB" id="A0A5K7S7C4"/>
<evidence type="ECO:0000313" key="1">
    <source>
        <dbReference type="EMBL" id="BBE17436.1"/>
    </source>
</evidence>